<organism evidence="2 3">
    <name type="scientific">Nocardioides simplex</name>
    <name type="common">Arthrobacter simplex</name>
    <dbReference type="NCBI Taxonomy" id="2045"/>
    <lineage>
        <taxon>Bacteria</taxon>
        <taxon>Bacillati</taxon>
        <taxon>Actinomycetota</taxon>
        <taxon>Actinomycetes</taxon>
        <taxon>Propionibacteriales</taxon>
        <taxon>Nocardioidaceae</taxon>
        <taxon>Pimelobacter</taxon>
    </lineage>
</organism>
<feature type="region of interest" description="Disordered" evidence="1">
    <location>
        <begin position="63"/>
        <end position="82"/>
    </location>
</feature>
<keyword evidence="3" id="KW-1185">Reference proteome</keyword>
<evidence type="ECO:0000256" key="1">
    <source>
        <dbReference type="SAM" id="MobiDB-lite"/>
    </source>
</evidence>
<dbReference type="HOGENOM" id="CLU_1501999_0_0_11"/>
<evidence type="ECO:0000313" key="2">
    <source>
        <dbReference type="EMBL" id="AIY15757.2"/>
    </source>
</evidence>
<gene>
    <name evidence="2" type="ORF">KR76_01385</name>
</gene>
<dbReference type="RefSeq" id="WP_141267656.1">
    <property type="nucleotide sequence ID" value="NZ_BJMC01000025.1"/>
</dbReference>
<dbReference type="Proteomes" id="UP000030300">
    <property type="component" value="Chromosome"/>
</dbReference>
<accession>A0A0A1DGN5</accession>
<reference evidence="2 3" key="1">
    <citation type="journal article" date="2015" name="Genome Announc.">
        <title>Complete Genome Sequence of Steroid-Transforming Nocardioides simplex VKM Ac-2033D.</title>
        <authorList>
            <person name="Shtratnikova V.Y."/>
            <person name="Schelkunov M.I."/>
            <person name="Pekov Y.A."/>
            <person name="Fokina V.V."/>
            <person name="Logacheva M.D."/>
            <person name="Sokolov S.L."/>
            <person name="Bragin E.Y."/>
            <person name="Ashapkin V.V."/>
            <person name="Donova M.V."/>
        </authorList>
    </citation>
    <scope>NUCLEOTIDE SEQUENCE [LARGE SCALE GENOMIC DNA]</scope>
    <source>
        <strain evidence="2 3">VKM Ac-2033D</strain>
    </source>
</reference>
<sequence length="195" mass="20858">MSRRSAVPLQVAGIAVLGVLLAACGGEKVGPKPDLPTTKTALWNPCDGLDVAFVKQQYGVASTKHAGSPEKPECRFTPEDEKSGDPVVTANYILFPGTLDDAWQTMGQRDDADVRRPRIADADDARIVVNATKKQLYVTGFVQNGVLIQQVDVVDPKPYDEARIVRAVEQTLTVLSRAADQMDAGRSPGPSPSAS</sequence>
<dbReference type="OrthoDB" id="3785769at2"/>
<evidence type="ECO:0000313" key="3">
    <source>
        <dbReference type="Proteomes" id="UP000030300"/>
    </source>
</evidence>
<proteinExistence type="predicted"/>
<feature type="compositionally biased region" description="Basic and acidic residues" evidence="1">
    <location>
        <begin position="67"/>
        <end position="82"/>
    </location>
</feature>
<dbReference type="KEGG" id="psim:KR76_01385"/>
<dbReference type="AlphaFoldDB" id="A0A0A1DGN5"/>
<name>A0A0A1DGN5_NOCSI</name>
<dbReference type="PROSITE" id="PS51257">
    <property type="entry name" value="PROKAR_LIPOPROTEIN"/>
    <property type="match status" value="1"/>
</dbReference>
<protein>
    <submittedName>
        <fullName evidence="2">Uncharacterized protein</fullName>
    </submittedName>
</protein>
<dbReference type="eggNOG" id="ENOG50321DD">
    <property type="taxonomic scope" value="Bacteria"/>
</dbReference>
<dbReference type="STRING" id="2045.KR76_01385"/>
<dbReference type="EMBL" id="CP009896">
    <property type="protein sequence ID" value="AIY15757.2"/>
    <property type="molecule type" value="Genomic_DNA"/>
</dbReference>
<dbReference type="GeneID" id="96607647"/>